<feature type="compositionally biased region" description="Basic and acidic residues" evidence="1">
    <location>
        <begin position="44"/>
        <end position="54"/>
    </location>
</feature>
<accession>A0A2Z4FKL5</accession>
<protein>
    <submittedName>
        <fullName evidence="2">Uncharacterized protein</fullName>
    </submittedName>
</protein>
<feature type="compositionally biased region" description="Acidic residues" evidence="1">
    <location>
        <begin position="31"/>
        <end position="43"/>
    </location>
</feature>
<gene>
    <name evidence="2" type="ORF">DN745_09180</name>
</gene>
<evidence type="ECO:0000313" key="3">
    <source>
        <dbReference type="Proteomes" id="UP000249799"/>
    </source>
</evidence>
<evidence type="ECO:0000256" key="1">
    <source>
        <dbReference type="SAM" id="MobiDB-lite"/>
    </source>
</evidence>
<dbReference type="KEGG" id="bsed:DN745_09180"/>
<feature type="compositionally biased region" description="Polar residues" evidence="1">
    <location>
        <begin position="81"/>
        <end position="99"/>
    </location>
</feature>
<feature type="region of interest" description="Disordered" evidence="1">
    <location>
        <begin position="1"/>
        <end position="107"/>
    </location>
</feature>
<dbReference type="EMBL" id="CP030032">
    <property type="protein sequence ID" value="AWV89503.1"/>
    <property type="molecule type" value="Genomic_DNA"/>
</dbReference>
<name>A0A2Z4FKL5_9DELT</name>
<evidence type="ECO:0000313" key="2">
    <source>
        <dbReference type="EMBL" id="AWV89503.1"/>
    </source>
</evidence>
<dbReference type="OrthoDB" id="10015597at2"/>
<dbReference type="AlphaFoldDB" id="A0A2Z4FKL5"/>
<proteinExistence type="predicted"/>
<reference evidence="2 3" key="1">
    <citation type="submission" date="2018-06" db="EMBL/GenBank/DDBJ databases">
        <title>Lujinxingia sediminis gen. nov. sp. nov., a new facultative anaerobic member of the class Deltaproteobacteria, and proposal of Lujinxingaceae fam. nov.</title>
        <authorList>
            <person name="Guo L.-Y."/>
            <person name="Li C.-M."/>
            <person name="Wang S."/>
            <person name="Du Z.-J."/>
        </authorList>
    </citation>
    <scope>NUCLEOTIDE SEQUENCE [LARGE SCALE GENOMIC DNA]</scope>
    <source>
        <strain evidence="2 3">FA350</strain>
    </source>
</reference>
<keyword evidence="3" id="KW-1185">Reference proteome</keyword>
<organism evidence="2 3">
    <name type="scientific">Bradymonas sediminis</name>
    <dbReference type="NCBI Taxonomy" id="1548548"/>
    <lineage>
        <taxon>Bacteria</taxon>
        <taxon>Deltaproteobacteria</taxon>
        <taxon>Bradymonadales</taxon>
        <taxon>Bradymonadaceae</taxon>
        <taxon>Bradymonas</taxon>
    </lineage>
</organism>
<sequence length="204" mass="22244">MMSLFDKRMPNNSSDTAEPPRRDSAVTAEFDYIDDWGDDFGDDSTDKPSAELRLEPNVGGADEDPVTRAVEGADAFGDGFSPSTSVPSNLSVTGSSPGASQAGWGFGYDQPQVSGVFSRYEEETEASDSGAFDLFEDAPSAPAHVESPLKAVVSTHDKKIRRLHKQVAYQKEIIQVISELLVESTVISRDELKKRLQALRKKSR</sequence>
<dbReference type="Proteomes" id="UP000249799">
    <property type="component" value="Chromosome"/>
</dbReference>